<protein>
    <submittedName>
        <fullName evidence="2">Uncharacterized protein</fullName>
    </submittedName>
</protein>
<evidence type="ECO:0000313" key="3">
    <source>
        <dbReference type="Proteomes" id="UP000326924"/>
    </source>
</evidence>
<evidence type="ECO:0000313" key="2">
    <source>
        <dbReference type="EMBL" id="KAA8911464.1"/>
    </source>
</evidence>
<reference evidence="2 3" key="1">
    <citation type="submission" date="2019-09" db="EMBL/GenBank/DDBJ databases">
        <title>Draft genome of the ectomycorrhizal ascomycete Sphaerosporella brunnea.</title>
        <authorList>
            <consortium name="DOE Joint Genome Institute"/>
            <person name="Benucci G.M."/>
            <person name="Marozzi G."/>
            <person name="Antonielli L."/>
            <person name="Sanchez S."/>
            <person name="Marco P."/>
            <person name="Wang X."/>
            <person name="Falini L.B."/>
            <person name="Barry K."/>
            <person name="Haridas S."/>
            <person name="Lipzen A."/>
            <person name="Labutti K."/>
            <person name="Grigoriev I.V."/>
            <person name="Murat C."/>
            <person name="Martin F."/>
            <person name="Albertini E."/>
            <person name="Donnini D."/>
            <person name="Bonito G."/>
        </authorList>
    </citation>
    <scope>NUCLEOTIDE SEQUENCE [LARGE SCALE GENOMIC DNA]</scope>
    <source>
        <strain evidence="2 3">Sb_GMNB300</strain>
    </source>
</reference>
<dbReference type="AlphaFoldDB" id="A0A5J5F563"/>
<keyword evidence="3" id="KW-1185">Reference proteome</keyword>
<proteinExistence type="predicted"/>
<accession>A0A5J5F563</accession>
<sequence length="226" mass="25767">MEACTTKTKEHDHPRCPSVGELLELDYNTLWKITNCPLTTTTVLERLFWCLGRREKLPHLSDEERSDLSRTVQARLRPSFRLNEAYWKKLYSPLHHEHHPYPSTLQSHPRPRPSHPGMSANTGAANPSHPGLLSSSNNTPIADAADANNTGRRLSAPHRDPTIPDLLLMTFQQLAPLVHDPALPRALAERLFWCLGRRCMPKLSTGEHHELSRRVLARLRAWGKRK</sequence>
<feature type="region of interest" description="Disordered" evidence="1">
    <location>
        <begin position="98"/>
        <end position="158"/>
    </location>
</feature>
<organism evidence="2 3">
    <name type="scientific">Sphaerosporella brunnea</name>
    <dbReference type="NCBI Taxonomy" id="1250544"/>
    <lineage>
        <taxon>Eukaryota</taxon>
        <taxon>Fungi</taxon>
        <taxon>Dikarya</taxon>
        <taxon>Ascomycota</taxon>
        <taxon>Pezizomycotina</taxon>
        <taxon>Pezizomycetes</taxon>
        <taxon>Pezizales</taxon>
        <taxon>Pyronemataceae</taxon>
        <taxon>Sphaerosporella</taxon>
    </lineage>
</organism>
<dbReference type="EMBL" id="VXIS01000035">
    <property type="protein sequence ID" value="KAA8911464.1"/>
    <property type="molecule type" value="Genomic_DNA"/>
</dbReference>
<evidence type="ECO:0000256" key="1">
    <source>
        <dbReference type="SAM" id="MobiDB-lite"/>
    </source>
</evidence>
<dbReference type="InParanoid" id="A0A5J5F563"/>
<name>A0A5J5F563_9PEZI</name>
<dbReference type="Proteomes" id="UP000326924">
    <property type="component" value="Unassembled WGS sequence"/>
</dbReference>
<gene>
    <name evidence="2" type="ORF">FN846DRAFT_1000824</name>
</gene>
<comment type="caution">
    <text evidence="2">The sequence shown here is derived from an EMBL/GenBank/DDBJ whole genome shotgun (WGS) entry which is preliminary data.</text>
</comment>